<dbReference type="EMBL" id="CP106738">
    <property type="protein sequence ID" value="UXX83862.1"/>
    <property type="molecule type" value="Genomic_DNA"/>
</dbReference>
<evidence type="ECO:0000313" key="2">
    <source>
        <dbReference type="EMBL" id="UXX83862.1"/>
    </source>
</evidence>
<gene>
    <name evidence="2" type="ORF">N7U68_04165</name>
</gene>
<reference evidence="2" key="1">
    <citation type="submission" date="2022-10" db="EMBL/GenBank/DDBJ databases">
        <title>Roseovarius pelagicus sp. nov., isolated from Arctic seawater.</title>
        <authorList>
            <person name="Hong Y.W."/>
            <person name="Hwang C.Y."/>
        </authorList>
    </citation>
    <scope>NUCLEOTIDE SEQUENCE</scope>
    <source>
        <strain evidence="2">HL-MP18</strain>
    </source>
</reference>
<proteinExistence type="predicted"/>
<evidence type="ECO:0000256" key="1">
    <source>
        <dbReference type="SAM" id="Phobius"/>
    </source>
</evidence>
<keyword evidence="3" id="KW-1185">Reference proteome</keyword>
<evidence type="ECO:0008006" key="4">
    <source>
        <dbReference type="Google" id="ProtNLM"/>
    </source>
</evidence>
<keyword evidence="1" id="KW-0812">Transmembrane</keyword>
<protein>
    <recommendedName>
        <fullName evidence="4">DoxX protein</fullName>
    </recommendedName>
</protein>
<dbReference type="RefSeq" id="WP_165192023.1">
    <property type="nucleotide sequence ID" value="NZ_CP106738.1"/>
</dbReference>
<keyword evidence="1" id="KW-0472">Membrane</keyword>
<dbReference type="Proteomes" id="UP001064087">
    <property type="component" value="Chromosome"/>
</dbReference>
<keyword evidence="1" id="KW-1133">Transmembrane helix</keyword>
<sequence>MTQHDEAWFNQTGRNLIRIVIGSYFAAVALDFSAGVDPAALFAPVMPYAVADLVGSSLLLAAAIGYVLGAGLRLSALSLAVFVISSTLVQNFVSFSPSNISGFWRDLAMVCAVLSAYANQTNRNEIAVITPRPRPIRPRRISIAARTDRPEVIQPEVASPEAPLIFSHHTSGRSPARKIGIAG</sequence>
<name>A0ABY6DCJ2_9RHOB</name>
<feature type="transmembrane region" description="Helical" evidence="1">
    <location>
        <begin position="16"/>
        <end position="36"/>
    </location>
</feature>
<organism evidence="2 3">
    <name type="scientific">Roseovarius pelagicus</name>
    <dbReference type="NCBI Taxonomy" id="2980108"/>
    <lineage>
        <taxon>Bacteria</taxon>
        <taxon>Pseudomonadati</taxon>
        <taxon>Pseudomonadota</taxon>
        <taxon>Alphaproteobacteria</taxon>
        <taxon>Rhodobacterales</taxon>
        <taxon>Roseobacteraceae</taxon>
        <taxon>Roseovarius</taxon>
    </lineage>
</organism>
<accession>A0ABY6DCJ2</accession>
<evidence type="ECO:0000313" key="3">
    <source>
        <dbReference type="Proteomes" id="UP001064087"/>
    </source>
</evidence>